<evidence type="ECO:0000256" key="1">
    <source>
        <dbReference type="SAM" id="Phobius"/>
    </source>
</evidence>
<gene>
    <name evidence="3" type="ORF">T05_11676</name>
    <name evidence="2" type="ORF">T05_4586</name>
</gene>
<dbReference type="EMBL" id="JYDJ01000225">
    <property type="protein sequence ID" value="KRX39671.1"/>
    <property type="molecule type" value="Genomic_DNA"/>
</dbReference>
<dbReference type="Proteomes" id="UP000055048">
    <property type="component" value="Unassembled WGS sequence"/>
</dbReference>
<reference evidence="2 4" key="1">
    <citation type="submission" date="2015-01" db="EMBL/GenBank/DDBJ databases">
        <title>Evolution of Trichinella species and genotypes.</title>
        <authorList>
            <person name="Korhonen P.K."/>
            <person name="Edoardo P."/>
            <person name="Giuseppe L.R."/>
            <person name="Gasser R.B."/>
        </authorList>
    </citation>
    <scope>NUCLEOTIDE SEQUENCE [LARGE SCALE GENOMIC DNA]</scope>
    <source>
        <strain evidence="2">ISS417</strain>
    </source>
</reference>
<keyword evidence="1" id="KW-0812">Transmembrane</keyword>
<comment type="caution">
    <text evidence="2">The sequence shown here is derived from an EMBL/GenBank/DDBJ whole genome shotgun (WGS) entry which is preliminary data.</text>
</comment>
<name>A0A0V0T461_9BILA</name>
<keyword evidence="1" id="KW-1133">Transmembrane helix</keyword>
<evidence type="ECO:0000313" key="3">
    <source>
        <dbReference type="EMBL" id="KRX39671.1"/>
    </source>
</evidence>
<evidence type="ECO:0000313" key="2">
    <source>
        <dbReference type="EMBL" id="KRX33818.1"/>
    </source>
</evidence>
<feature type="transmembrane region" description="Helical" evidence="1">
    <location>
        <begin position="24"/>
        <end position="45"/>
    </location>
</feature>
<keyword evidence="4" id="KW-1185">Reference proteome</keyword>
<dbReference type="AlphaFoldDB" id="A0A0V0T461"/>
<keyword evidence="1" id="KW-0472">Membrane</keyword>
<dbReference type="EMBL" id="JYDJ01000700">
    <property type="protein sequence ID" value="KRX33818.1"/>
    <property type="molecule type" value="Genomic_DNA"/>
</dbReference>
<accession>A0A0V0T461</accession>
<proteinExistence type="predicted"/>
<sequence length="70" mass="8233">MEWPSPFHLTPHDLLYKCNAEPLHFLQCFMIAIVIDRIFICRLLFSSVYGKKEEVLPQRFCSNPHIRGKG</sequence>
<protein>
    <submittedName>
        <fullName evidence="2">Uncharacterized protein</fullName>
    </submittedName>
</protein>
<evidence type="ECO:0000313" key="4">
    <source>
        <dbReference type="Proteomes" id="UP000055048"/>
    </source>
</evidence>
<organism evidence="2 4">
    <name type="scientific">Trichinella murrelli</name>
    <dbReference type="NCBI Taxonomy" id="144512"/>
    <lineage>
        <taxon>Eukaryota</taxon>
        <taxon>Metazoa</taxon>
        <taxon>Ecdysozoa</taxon>
        <taxon>Nematoda</taxon>
        <taxon>Enoplea</taxon>
        <taxon>Dorylaimia</taxon>
        <taxon>Trichinellida</taxon>
        <taxon>Trichinellidae</taxon>
        <taxon>Trichinella</taxon>
    </lineage>
</organism>